<dbReference type="SMART" id="SM00267">
    <property type="entry name" value="GGDEF"/>
    <property type="match status" value="1"/>
</dbReference>
<dbReference type="GO" id="GO:0005886">
    <property type="term" value="C:plasma membrane"/>
    <property type="evidence" value="ECO:0007669"/>
    <property type="project" value="UniProtKB-SubCell"/>
</dbReference>
<dbReference type="SUPFAM" id="SSF141868">
    <property type="entry name" value="EAL domain-like"/>
    <property type="match status" value="1"/>
</dbReference>
<dbReference type="EMBL" id="SLUO01000002">
    <property type="protein sequence ID" value="TCL60317.1"/>
    <property type="molecule type" value="Genomic_DNA"/>
</dbReference>
<evidence type="ECO:0000313" key="9">
    <source>
        <dbReference type="EMBL" id="TCL60317.1"/>
    </source>
</evidence>
<dbReference type="InterPro" id="IPR035919">
    <property type="entry name" value="EAL_sf"/>
</dbReference>
<dbReference type="Pfam" id="PF02743">
    <property type="entry name" value="dCache_1"/>
    <property type="match status" value="1"/>
</dbReference>
<dbReference type="InterPro" id="IPR000160">
    <property type="entry name" value="GGDEF_dom"/>
</dbReference>
<dbReference type="PANTHER" id="PTHR33121">
    <property type="entry name" value="CYCLIC DI-GMP PHOSPHODIESTERASE PDEF"/>
    <property type="match status" value="1"/>
</dbReference>
<evidence type="ECO:0000256" key="4">
    <source>
        <dbReference type="ARBA" id="ARBA00022989"/>
    </source>
</evidence>
<evidence type="ECO:0000256" key="5">
    <source>
        <dbReference type="ARBA" id="ARBA00023136"/>
    </source>
</evidence>
<dbReference type="RefSeq" id="WP_051869209.1">
    <property type="nucleotide sequence ID" value="NZ_JPNB01000001.1"/>
</dbReference>
<accession>A0A4V2QCH8</accession>
<evidence type="ECO:0000256" key="3">
    <source>
        <dbReference type="ARBA" id="ARBA00022692"/>
    </source>
</evidence>
<dbReference type="Proteomes" id="UP000295718">
    <property type="component" value="Unassembled WGS sequence"/>
</dbReference>
<keyword evidence="5 6" id="KW-0472">Membrane</keyword>
<evidence type="ECO:0000256" key="2">
    <source>
        <dbReference type="ARBA" id="ARBA00022475"/>
    </source>
</evidence>
<protein>
    <submittedName>
        <fullName evidence="9">Diguanylate cyclase (GGDEF)-like protein</fullName>
    </submittedName>
</protein>
<feature type="domain" description="GGDEF" evidence="8">
    <location>
        <begin position="346"/>
        <end position="478"/>
    </location>
</feature>
<feature type="transmembrane region" description="Helical" evidence="6">
    <location>
        <begin position="281"/>
        <end position="305"/>
    </location>
</feature>
<dbReference type="InterPro" id="IPR050706">
    <property type="entry name" value="Cyclic-di-GMP_PDE-like"/>
</dbReference>
<keyword evidence="2" id="KW-1003">Cell membrane</keyword>
<reference evidence="9 10" key="1">
    <citation type="submission" date="2019-03" db="EMBL/GenBank/DDBJ databases">
        <title>Genomic Encyclopedia of Type Strains, Phase IV (KMG-IV): sequencing the most valuable type-strain genomes for metagenomic binning, comparative biology and taxonomic classification.</title>
        <authorList>
            <person name="Goeker M."/>
        </authorList>
    </citation>
    <scope>NUCLEOTIDE SEQUENCE [LARGE SCALE GENOMIC DNA]</scope>
    <source>
        <strain evidence="9 10">DSM 100556</strain>
    </source>
</reference>
<comment type="caution">
    <text evidence="9">The sequence shown here is derived from an EMBL/GenBank/DDBJ whole genome shotgun (WGS) entry which is preliminary data.</text>
</comment>
<feature type="transmembrane region" description="Helical" evidence="6">
    <location>
        <begin position="12"/>
        <end position="31"/>
    </location>
</feature>
<evidence type="ECO:0000259" key="7">
    <source>
        <dbReference type="PROSITE" id="PS50883"/>
    </source>
</evidence>
<dbReference type="Pfam" id="PF00563">
    <property type="entry name" value="EAL"/>
    <property type="match status" value="1"/>
</dbReference>
<evidence type="ECO:0000313" key="10">
    <source>
        <dbReference type="Proteomes" id="UP000295718"/>
    </source>
</evidence>
<dbReference type="Gene3D" id="3.20.20.450">
    <property type="entry name" value="EAL domain"/>
    <property type="match status" value="1"/>
</dbReference>
<dbReference type="PROSITE" id="PS50883">
    <property type="entry name" value="EAL"/>
    <property type="match status" value="1"/>
</dbReference>
<evidence type="ECO:0000256" key="1">
    <source>
        <dbReference type="ARBA" id="ARBA00004651"/>
    </source>
</evidence>
<keyword evidence="4 6" id="KW-1133">Transmembrane helix</keyword>
<dbReference type="SMART" id="SM00052">
    <property type="entry name" value="EAL"/>
    <property type="match status" value="1"/>
</dbReference>
<dbReference type="PANTHER" id="PTHR33121:SF70">
    <property type="entry name" value="SIGNALING PROTEIN YKOW"/>
    <property type="match status" value="1"/>
</dbReference>
<dbReference type="GO" id="GO:0071111">
    <property type="term" value="F:cyclic-guanylate-specific phosphodiesterase activity"/>
    <property type="evidence" value="ECO:0007669"/>
    <property type="project" value="InterPro"/>
</dbReference>
<dbReference type="InterPro" id="IPR043128">
    <property type="entry name" value="Rev_trsase/Diguanyl_cyclase"/>
</dbReference>
<dbReference type="STRING" id="1469948.GCA_000732725_00050"/>
<evidence type="ECO:0000256" key="6">
    <source>
        <dbReference type="SAM" id="Phobius"/>
    </source>
</evidence>
<dbReference type="CDD" id="cd12914">
    <property type="entry name" value="PDC1_DGC_like"/>
    <property type="match status" value="1"/>
</dbReference>
<dbReference type="Gene3D" id="3.30.450.20">
    <property type="entry name" value="PAS domain"/>
    <property type="match status" value="1"/>
</dbReference>
<organism evidence="9 10">
    <name type="scientific">Kineothrix alysoides</name>
    <dbReference type="NCBI Taxonomy" id="1469948"/>
    <lineage>
        <taxon>Bacteria</taxon>
        <taxon>Bacillati</taxon>
        <taxon>Bacillota</taxon>
        <taxon>Clostridia</taxon>
        <taxon>Lachnospirales</taxon>
        <taxon>Lachnospiraceae</taxon>
        <taxon>Kineothrix</taxon>
    </lineage>
</organism>
<proteinExistence type="predicted"/>
<dbReference type="CDD" id="cd01948">
    <property type="entry name" value="EAL"/>
    <property type="match status" value="1"/>
</dbReference>
<keyword evidence="10" id="KW-1185">Reference proteome</keyword>
<dbReference type="SUPFAM" id="SSF55073">
    <property type="entry name" value="Nucleotide cyclase"/>
    <property type="match status" value="1"/>
</dbReference>
<dbReference type="InterPro" id="IPR033479">
    <property type="entry name" value="dCache_1"/>
</dbReference>
<evidence type="ECO:0000259" key="8">
    <source>
        <dbReference type="PROSITE" id="PS50887"/>
    </source>
</evidence>
<gene>
    <name evidence="9" type="ORF">EDD76_10211</name>
</gene>
<dbReference type="AlphaFoldDB" id="A0A4V2QCH8"/>
<comment type="subcellular location">
    <subcellularLocation>
        <location evidence="1">Cell membrane</location>
        <topology evidence="1">Multi-pass membrane protein</topology>
    </subcellularLocation>
</comment>
<dbReference type="InterPro" id="IPR029787">
    <property type="entry name" value="Nucleotide_cyclase"/>
</dbReference>
<dbReference type="InterPro" id="IPR001633">
    <property type="entry name" value="EAL_dom"/>
</dbReference>
<name>A0A4V2QCH8_9FIRM</name>
<dbReference type="Gene3D" id="3.30.70.270">
    <property type="match status" value="1"/>
</dbReference>
<dbReference type="PROSITE" id="PS50887">
    <property type="entry name" value="GGDEF"/>
    <property type="match status" value="1"/>
</dbReference>
<feature type="domain" description="EAL" evidence="7">
    <location>
        <begin position="487"/>
        <end position="740"/>
    </location>
</feature>
<keyword evidence="3 6" id="KW-0812">Transmembrane</keyword>
<sequence length="741" mass="85729">MKKFTKIWKRLFTGIFLCSVLFGILLFYVNILEKELNDEIIDVLKETSEQSVVILNKEVEGEFILLEEVSDRLSVKSGFDPEAAVMELDKVVKRYPVKRMGIVMPDGQAYTTDKKKLNLGDRDFFKDSIQGKRGISGRLQDKDNGEDIVVFSMPIYEDESVCAVVFTTHRIAEIQNLFTVSIFNGEGYSYIIEEGGDIVMNTSNSTGFRGYNNIYEALSTVSDTNEEAVNKMHMDLDNEQSGYIWFHNKIDKYMYYSPLQIKNWYVLNVVPADVMDSTRDFIMFLTYALCGVMGATFAFFILYIIKTEQKKKKELSNILYVDNVTGGYSFARFSAEVKIRLKETNANAAYIVMDVEQFKIINELFGYEEGNDTLRYIWQMCKKYSKEKEIYARRIADKFVVLWYFDSREELDGRIKNFLEALQKNRPETIDGYILKVSFGIYIVKDKTEDSQHMMNYATMAHSSIKGQDDVQYAFYDDDFRQRMLQEKLLEDQMKLALQHEEFIVYYQPKYGVTTENLVGAEALVRWRKADGSTVMPGKFIPLAEKNGFISYLDKYIFAEVCKKQKEWLEAGKQVVPISVNLSRRHLYNDSFIEEYAQMVEEAKVPAKYMQLELTESAIFENQEALCQIIDRLHSMGFSILMDDFGTGYSSLMMLKSIPIDVLKLDKSFVDDFDDPKGQKIITSVIELAQALHMEVTAEGVETKEQYEFLRKLGCNTIQGFYFAKPMPEEEFERLLIEGIG</sequence>
<dbReference type="OrthoDB" id="9805474at2"/>
<dbReference type="Pfam" id="PF00990">
    <property type="entry name" value="GGDEF"/>
    <property type="match status" value="1"/>
</dbReference>